<feature type="repeat" description="TPR" evidence="1">
    <location>
        <begin position="90"/>
        <end position="123"/>
    </location>
</feature>
<dbReference type="Pfam" id="PF13424">
    <property type="entry name" value="TPR_12"/>
    <property type="match status" value="1"/>
</dbReference>
<dbReference type="InterPro" id="IPR019734">
    <property type="entry name" value="TPR_rpt"/>
</dbReference>
<dbReference type="PANTHER" id="PTHR44809">
    <property type="match status" value="1"/>
</dbReference>
<feature type="repeat" description="TPR" evidence="1">
    <location>
        <begin position="124"/>
        <end position="157"/>
    </location>
</feature>
<feature type="compositionally biased region" description="Basic residues" evidence="2">
    <location>
        <begin position="1"/>
        <end position="16"/>
    </location>
</feature>
<evidence type="ECO:0000256" key="2">
    <source>
        <dbReference type="SAM" id="MobiDB-lite"/>
    </source>
</evidence>
<reference evidence="3 4" key="1">
    <citation type="submission" date="2019-07" db="EMBL/GenBank/DDBJ databases">
        <title>Genomic Encyclopedia of Type Strains, Phase IV (KMG-IV): sequencing the most valuable type-strain genomes for metagenomic binning, comparative biology and taxonomic classification.</title>
        <authorList>
            <person name="Goeker M."/>
        </authorList>
    </citation>
    <scope>NUCLEOTIDE SEQUENCE [LARGE SCALE GENOMIC DNA]</scope>
    <source>
        <strain evidence="3 4">SS015</strain>
    </source>
</reference>
<dbReference type="PROSITE" id="PS50293">
    <property type="entry name" value="TPR_REGION"/>
    <property type="match status" value="1"/>
</dbReference>
<feature type="repeat" description="TPR" evidence="1">
    <location>
        <begin position="158"/>
        <end position="191"/>
    </location>
</feature>
<feature type="region of interest" description="Disordered" evidence="2">
    <location>
        <begin position="1"/>
        <end position="20"/>
    </location>
</feature>
<dbReference type="Pfam" id="PF14559">
    <property type="entry name" value="TPR_19"/>
    <property type="match status" value="1"/>
</dbReference>
<dbReference type="Proteomes" id="UP000324159">
    <property type="component" value="Unassembled WGS sequence"/>
</dbReference>
<comment type="caution">
    <text evidence="3">The sequence shown here is derived from an EMBL/GenBank/DDBJ whole genome shotgun (WGS) entry which is preliminary data.</text>
</comment>
<dbReference type="GO" id="GO:0042802">
    <property type="term" value="F:identical protein binding"/>
    <property type="evidence" value="ECO:0007669"/>
    <property type="project" value="InterPro"/>
</dbReference>
<dbReference type="InterPro" id="IPR011717">
    <property type="entry name" value="TPR-4"/>
</dbReference>
<dbReference type="PROSITE" id="PS50005">
    <property type="entry name" value="TPR"/>
    <property type="match status" value="4"/>
</dbReference>
<dbReference type="Gene3D" id="3.40.50.2000">
    <property type="entry name" value="Glycogen Phosphorylase B"/>
    <property type="match status" value="1"/>
</dbReference>
<evidence type="ECO:0000313" key="3">
    <source>
        <dbReference type="EMBL" id="TYP00175.1"/>
    </source>
</evidence>
<evidence type="ECO:0000256" key="1">
    <source>
        <dbReference type="PROSITE-ProRule" id="PRU00339"/>
    </source>
</evidence>
<dbReference type="PANTHER" id="PTHR44809:SF1">
    <property type="entry name" value="PROTEIN O-MANNOSYL-TRANSFERASE TMTC1"/>
    <property type="match status" value="1"/>
</dbReference>
<protein>
    <submittedName>
        <fullName evidence="3">Tetratricopeptide repeat protein</fullName>
    </submittedName>
</protein>
<keyword evidence="1" id="KW-0802">TPR repeat</keyword>
<keyword evidence="4" id="KW-1185">Reference proteome</keyword>
<feature type="repeat" description="TPR" evidence="1">
    <location>
        <begin position="56"/>
        <end position="89"/>
    </location>
</feature>
<gene>
    <name evidence="3" type="ORF">EDC39_101336</name>
</gene>
<dbReference type="OrthoDB" id="9814129at2"/>
<name>A0A5D3WNR9_9BACT</name>
<dbReference type="RefSeq" id="WP_148894359.1">
    <property type="nucleotide sequence ID" value="NZ_VNIB01000001.1"/>
</dbReference>
<dbReference type="SUPFAM" id="SSF48452">
    <property type="entry name" value="TPR-like"/>
    <property type="match status" value="1"/>
</dbReference>
<accession>A0A5D3WNR9</accession>
<sequence length="518" mass="58048">MAAKVRKKSAKSKRPTAHPPEIQAALNLAITCHEQGNLVTAERIYRDILRQKPSCAQALHMLGVVASQTGHFEEASELISKALQLAPDDQNAHFNLAVCLQHLGNLQQAERHYRTTLKLAPKRNDARANLAIVLRDLDRLDEAITLLRKAVEQEPDHPELLNNLATLVKTRGDFEDSIPIYRKALAITPEDAELHFNLAGSLLVTGKLEPGWREYSWRWRSQAFMAANPVRPVPYPMWQGENLAGKRLFIRREQGIGDEIMFATCLPDLMAVARHCTVECDPRLSGLLRRSFPGIHICTANDPLPAKTDIDLALFAGDLPSLFRTNLQHFPTPSPRLMVDPKLAEQIDRQLATLVAKDKPLIGLSWRGGREPRVRATRSIPLSQWAPLLKGFEAHWINLQYGDCQAELEASGLPIVQLPGIDPMADLESFAALVQRLDLVISIDNSTVHLSGAVGTPCWVLLPKAHDWRWFSPLETSPWYDSLRLFRRSSQYASPSSLFCTISQALTRFFPTPVSRKN</sequence>
<dbReference type="Pfam" id="PF07721">
    <property type="entry name" value="TPR_4"/>
    <property type="match status" value="1"/>
</dbReference>
<dbReference type="InterPro" id="IPR011990">
    <property type="entry name" value="TPR-like_helical_dom_sf"/>
</dbReference>
<dbReference type="AlphaFoldDB" id="A0A5D3WNR9"/>
<dbReference type="Gene3D" id="1.25.40.10">
    <property type="entry name" value="Tetratricopeptide repeat domain"/>
    <property type="match status" value="1"/>
</dbReference>
<dbReference type="EMBL" id="VNIB01000001">
    <property type="protein sequence ID" value="TYP00175.1"/>
    <property type="molecule type" value="Genomic_DNA"/>
</dbReference>
<dbReference type="SUPFAM" id="SSF53756">
    <property type="entry name" value="UDP-Glycosyltransferase/glycogen phosphorylase"/>
    <property type="match status" value="1"/>
</dbReference>
<dbReference type="InterPro" id="IPR052943">
    <property type="entry name" value="TMTC_O-mannosyl-trnsfr"/>
</dbReference>
<organism evidence="3 4">
    <name type="scientific">Geothermobacter ehrlichii</name>
    <dbReference type="NCBI Taxonomy" id="213224"/>
    <lineage>
        <taxon>Bacteria</taxon>
        <taxon>Pseudomonadati</taxon>
        <taxon>Thermodesulfobacteriota</taxon>
        <taxon>Desulfuromonadia</taxon>
        <taxon>Desulfuromonadales</taxon>
        <taxon>Geothermobacteraceae</taxon>
        <taxon>Geothermobacter</taxon>
    </lineage>
</organism>
<dbReference type="SMART" id="SM00028">
    <property type="entry name" value="TPR"/>
    <property type="match status" value="5"/>
</dbReference>
<proteinExistence type="predicted"/>
<evidence type="ECO:0000313" key="4">
    <source>
        <dbReference type="Proteomes" id="UP000324159"/>
    </source>
</evidence>